<dbReference type="Proteomes" id="UP001153678">
    <property type="component" value="Unassembled WGS sequence"/>
</dbReference>
<feature type="compositionally biased region" description="Basic residues" evidence="1">
    <location>
        <begin position="70"/>
        <end position="84"/>
    </location>
</feature>
<feature type="compositionally biased region" description="Basic residues" evidence="1">
    <location>
        <begin position="122"/>
        <end position="131"/>
    </location>
</feature>
<organism evidence="2 3">
    <name type="scientific">Funneliformis geosporum</name>
    <dbReference type="NCBI Taxonomy" id="1117311"/>
    <lineage>
        <taxon>Eukaryota</taxon>
        <taxon>Fungi</taxon>
        <taxon>Fungi incertae sedis</taxon>
        <taxon>Mucoromycota</taxon>
        <taxon>Glomeromycotina</taxon>
        <taxon>Glomeromycetes</taxon>
        <taxon>Glomerales</taxon>
        <taxon>Glomeraceae</taxon>
        <taxon>Funneliformis</taxon>
    </lineage>
</organism>
<name>A0A9W4WJM2_9GLOM</name>
<accession>A0A9W4WJM2</accession>
<dbReference type="OrthoDB" id="2400956at2759"/>
<protein>
    <submittedName>
        <fullName evidence="2">8762_t:CDS:1</fullName>
    </submittedName>
</protein>
<dbReference type="EMBL" id="CAMKVN010000330">
    <property type="protein sequence ID" value="CAI2166727.1"/>
    <property type="molecule type" value="Genomic_DNA"/>
</dbReference>
<evidence type="ECO:0000256" key="1">
    <source>
        <dbReference type="SAM" id="MobiDB-lite"/>
    </source>
</evidence>
<keyword evidence="3" id="KW-1185">Reference proteome</keyword>
<evidence type="ECO:0000313" key="2">
    <source>
        <dbReference type="EMBL" id="CAI2166727.1"/>
    </source>
</evidence>
<dbReference type="AlphaFoldDB" id="A0A9W4WJM2"/>
<evidence type="ECO:0000313" key="3">
    <source>
        <dbReference type="Proteomes" id="UP001153678"/>
    </source>
</evidence>
<feature type="compositionally biased region" description="Basic and acidic residues" evidence="1">
    <location>
        <begin position="55"/>
        <end position="66"/>
    </location>
</feature>
<proteinExistence type="predicted"/>
<sequence>MNSLELFFSRLYQYDMLKRENERTGNTEEVEPPNFDMSFDFEDAPPATVIEFDDKKNDNEKMKELQNRSPVRKVKSSKPVKKVPTKNQVKPKLSKGNQRVKNNLRIDMVGYDQKQNYSIRSHSNKRRKASE</sequence>
<feature type="region of interest" description="Disordered" evidence="1">
    <location>
        <begin position="55"/>
        <end position="131"/>
    </location>
</feature>
<comment type="caution">
    <text evidence="2">The sequence shown here is derived from an EMBL/GenBank/DDBJ whole genome shotgun (WGS) entry which is preliminary data.</text>
</comment>
<reference evidence="2" key="1">
    <citation type="submission" date="2022-08" db="EMBL/GenBank/DDBJ databases">
        <authorList>
            <person name="Kallberg Y."/>
            <person name="Tangrot J."/>
            <person name="Rosling A."/>
        </authorList>
    </citation>
    <scope>NUCLEOTIDE SEQUENCE</scope>
    <source>
        <strain evidence="2">Wild A</strain>
    </source>
</reference>
<feature type="region of interest" description="Disordered" evidence="1">
    <location>
        <begin position="20"/>
        <end position="40"/>
    </location>
</feature>
<gene>
    <name evidence="2" type="ORF">FWILDA_LOCUS2718</name>
</gene>